<evidence type="ECO:0000313" key="3">
    <source>
        <dbReference type="EMBL" id="ALG10840.1"/>
    </source>
</evidence>
<protein>
    <recommendedName>
        <fullName evidence="2">DUF6545 domain-containing protein</fullName>
    </recommendedName>
</protein>
<feature type="transmembrane region" description="Helical" evidence="1">
    <location>
        <begin position="6"/>
        <end position="22"/>
    </location>
</feature>
<dbReference type="InterPro" id="IPR050039">
    <property type="entry name" value="MAB_1171c-like"/>
</dbReference>
<feature type="transmembrane region" description="Helical" evidence="1">
    <location>
        <begin position="171"/>
        <end position="190"/>
    </location>
</feature>
<feature type="transmembrane region" description="Helical" evidence="1">
    <location>
        <begin position="68"/>
        <end position="86"/>
    </location>
</feature>
<proteinExistence type="predicted"/>
<gene>
    <name evidence="3" type="ORF">AOZ06_31670</name>
</gene>
<keyword evidence="1" id="KW-1133">Transmembrane helix</keyword>
<dbReference type="InterPro" id="IPR046675">
    <property type="entry name" value="DUF6545"/>
</dbReference>
<dbReference type="AlphaFoldDB" id="A0A0N9HUA0"/>
<dbReference type="RefSeq" id="WP_054292742.1">
    <property type="nucleotide sequence ID" value="NZ_CP012752.1"/>
</dbReference>
<dbReference type="KEGG" id="kphy:AOZ06_31670"/>
<dbReference type="EMBL" id="CP012752">
    <property type="protein sequence ID" value="ALG10840.1"/>
    <property type="molecule type" value="Genomic_DNA"/>
</dbReference>
<feature type="transmembrane region" description="Helical" evidence="1">
    <location>
        <begin position="34"/>
        <end position="56"/>
    </location>
</feature>
<feature type="transmembrane region" description="Helical" evidence="1">
    <location>
        <begin position="210"/>
        <end position="229"/>
    </location>
</feature>
<feature type="transmembrane region" description="Helical" evidence="1">
    <location>
        <begin position="138"/>
        <end position="159"/>
    </location>
</feature>
<feature type="transmembrane region" description="Helical" evidence="1">
    <location>
        <begin position="107"/>
        <end position="126"/>
    </location>
</feature>
<organism evidence="3 4">
    <name type="scientific">Kibdelosporangium phytohabitans</name>
    <dbReference type="NCBI Taxonomy" id="860235"/>
    <lineage>
        <taxon>Bacteria</taxon>
        <taxon>Bacillati</taxon>
        <taxon>Actinomycetota</taxon>
        <taxon>Actinomycetes</taxon>
        <taxon>Pseudonocardiales</taxon>
        <taxon>Pseudonocardiaceae</taxon>
        <taxon>Kibdelosporangium</taxon>
    </lineage>
</organism>
<reference evidence="3 4" key="1">
    <citation type="submission" date="2015-07" db="EMBL/GenBank/DDBJ databases">
        <title>Genome sequencing of Kibdelosporangium phytohabitans.</title>
        <authorList>
            <person name="Qin S."/>
            <person name="Xing K."/>
        </authorList>
    </citation>
    <scope>NUCLEOTIDE SEQUENCE [LARGE SCALE GENOMIC DNA]</scope>
    <source>
        <strain evidence="3 4">KLBMP1111</strain>
    </source>
</reference>
<name>A0A0N9HUA0_9PSEU</name>
<evidence type="ECO:0000256" key="1">
    <source>
        <dbReference type="SAM" id="Phobius"/>
    </source>
</evidence>
<dbReference type="NCBIfam" id="NF042915">
    <property type="entry name" value="MAB_1171c_fam"/>
    <property type="match status" value="1"/>
</dbReference>
<dbReference type="Pfam" id="PF20182">
    <property type="entry name" value="DUF6545"/>
    <property type="match status" value="1"/>
</dbReference>
<keyword evidence="1" id="KW-0472">Membrane</keyword>
<feature type="domain" description="DUF6545" evidence="2">
    <location>
        <begin position="241"/>
        <end position="377"/>
    </location>
</feature>
<keyword evidence="1" id="KW-0812">Transmembrane</keyword>
<accession>A0A0N9HUA0</accession>
<evidence type="ECO:0000313" key="4">
    <source>
        <dbReference type="Proteomes" id="UP000063699"/>
    </source>
</evidence>
<keyword evidence="4" id="KW-1185">Reference proteome</keyword>
<dbReference type="OrthoDB" id="4099139at2"/>
<dbReference type="Proteomes" id="UP000063699">
    <property type="component" value="Chromosome"/>
</dbReference>
<evidence type="ECO:0000259" key="2">
    <source>
        <dbReference type="Pfam" id="PF20182"/>
    </source>
</evidence>
<dbReference type="STRING" id="860235.AOZ06_31670"/>
<sequence length="391" mass="43948">MVEDVSRWVVLTVVWLVVLVRTPAMVRDAQQRPLWVVLVVVALGAIPIQPWFAGWIDQLTGDPKFHNLFRGLFAVLDAAVTWRFVVHIAGRTDTWWHSAGGRWLRAATAWAVAVAITVCYYITPAAQRFKPSPDGPFAVYNVLIFLYLGISLGAAAWQMWRHLPGIRGRTLRAGLGLVAIGNAMEVPFAVIRVGERLTWFGSPVLTDVAFYASTARFVMVPLGCVVAAFEPMRTALVHYYRRVRLYSLWRSLRDATGDITLARPVSRWRDVFTVDDAWERLHRRIIEIRDSAFHLHDSWCHPELVDEASGAVPAAADSDRIGVTARWLEVARRESLAGVPKRYASSDKAFLPALAAEESTVYQETRYLLMLSRELRSPAVQAFGDRFAGVH</sequence>